<dbReference type="EMBL" id="ADBJ01000026">
    <property type="protein sequence ID" value="EFA81070.1"/>
    <property type="molecule type" value="Genomic_DNA"/>
</dbReference>
<sequence>MEEPMVWAGSEDKTIFVIDPRTLNIINTINHPEMLMINSLKSIANSIWSCSRDSSIRMWDPRTYECKGVLDQYHTDAVTDAVFCFNSRKVRWEFWSASYDKSICIWVVSSDSLQPPPPNISV</sequence>
<gene>
    <name evidence="3" type="ORF">PPL_05906</name>
</gene>
<dbReference type="Proteomes" id="UP000001396">
    <property type="component" value="Unassembled WGS sequence"/>
</dbReference>
<keyword evidence="2" id="KW-0677">Repeat</keyword>
<dbReference type="SUPFAM" id="SSF50978">
    <property type="entry name" value="WD40 repeat-like"/>
    <property type="match status" value="1"/>
</dbReference>
<dbReference type="SMART" id="SM00320">
    <property type="entry name" value="WD40"/>
    <property type="match status" value="2"/>
</dbReference>
<comment type="caution">
    <text evidence="3">The sequence shown here is derived from an EMBL/GenBank/DDBJ whole genome shotgun (WGS) entry which is preliminary data.</text>
</comment>
<evidence type="ECO:0000313" key="3">
    <source>
        <dbReference type="EMBL" id="EFA81070.1"/>
    </source>
</evidence>
<evidence type="ECO:0000313" key="4">
    <source>
        <dbReference type="Proteomes" id="UP000001396"/>
    </source>
</evidence>
<dbReference type="InterPro" id="IPR036322">
    <property type="entry name" value="WD40_repeat_dom_sf"/>
</dbReference>
<dbReference type="GeneID" id="31361390"/>
<reference evidence="3 4" key="1">
    <citation type="journal article" date="2011" name="Genome Res.">
        <title>Phylogeny-wide analysis of social amoeba genomes highlights ancient origins for complex intercellular communication.</title>
        <authorList>
            <person name="Heidel A.J."/>
            <person name="Lawal H.M."/>
            <person name="Felder M."/>
            <person name="Schilde C."/>
            <person name="Helps N.R."/>
            <person name="Tunggal B."/>
            <person name="Rivero F."/>
            <person name="John U."/>
            <person name="Schleicher M."/>
            <person name="Eichinger L."/>
            <person name="Platzer M."/>
            <person name="Noegel A.A."/>
            <person name="Schaap P."/>
            <person name="Gloeckner G."/>
        </authorList>
    </citation>
    <scope>NUCLEOTIDE SEQUENCE [LARGE SCALE GENOMIC DNA]</scope>
    <source>
        <strain evidence="4">ATCC 26659 / Pp 5 / PN500</strain>
    </source>
</reference>
<organism evidence="3 4">
    <name type="scientific">Heterostelium pallidum (strain ATCC 26659 / Pp 5 / PN500)</name>
    <name type="common">Cellular slime mold</name>
    <name type="synonym">Polysphondylium pallidum</name>
    <dbReference type="NCBI Taxonomy" id="670386"/>
    <lineage>
        <taxon>Eukaryota</taxon>
        <taxon>Amoebozoa</taxon>
        <taxon>Evosea</taxon>
        <taxon>Eumycetozoa</taxon>
        <taxon>Dictyostelia</taxon>
        <taxon>Acytosteliales</taxon>
        <taxon>Acytosteliaceae</taxon>
        <taxon>Heterostelium</taxon>
    </lineage>
</organism>
<dbReference type="InterPro" id="IPR001680">
    <property type="entry name" value="WD40_rpt"/>
</dbReference>
<proteinExistence type="predicted"/>
<evidence type="ECO:0000256" key="2">
    <source>
        <dbReference type="ARBA" id="ARBA00022737"/>
    </source>
</evidence>
<dbReference type="AlphaFoldDB" id="D3BBN7"/>
<dbReference type="InterPro" id="IPR015943">
    <property type="entry name" value="WD40/YVTN_repeat-like_dom_sf"/>
</dbReference>
<dbReference type="PANTHER" id="PTHR19848">
    <property type="entry name" value="WD40 REPEAT PROTEIN"/>
    <property type="match status" value="1"/>
</dbReference>
<accession>D3BBN7</accession>
<evidence type="ECO:0000256" key="1">
    <source>
        <dbReference type="ARBA" id="ARBA00022574"/>
    </source>
</evidence>
<dbReference type="InParanoid" id="D3BBN7"/>
<name>D3BBN7_HETP5</name>
<keyword evidence="4" id="KW-1185">Reference proteome</keyword>
<keyword evidence="1" id="KW-0853">WD repeat</keyword>
<dbReference type="PANTHER" id="PTHR19848:SF8">
    <property type="entry name" value="F-BOX AND WD REPEAT DOMAIN CONTAINING 7"/>
    <property type="match status" value="1"/>
</dbReference>
<dbReference type="RefSeq" id="XP_020433188.1">
    <property type="nucleotide sequence ID" value="XM_020576776.1"/>
</dbReference>
<dbReference type="Gene3D" id="2.130.10.10">
    <property type="entry name" value="YVTN repeat-like/Quinoprotein amine dehydrogenase"/>
    <property type="match status" value="1"/>
</dbReference>
<protein>
    <submittedName>
        <fullName evidence="3">RhoGAP domain-containing protein</fullName>
    </submittedName>
</protein>